<gene>
    <name evidence="1" type="ORF">TNCV_4292301</name>
</gene>
<comment type="caution">
    <text evidence="1">The sequence shown here is derived from an EMBL/GenBank/DDBJ whole genome shotgun (WGS) entry which is preliminary data.</text>
</comment>
<keyword evidence="2" id="KW-1185">Reference proteome</keyword>
<sequence>MNAKFSVELQFKIPSNDWKKNDLRSIRAHYEQLSEFERGRIIRLKEAEIRQIGESLVIRVQKIRPLEDADKNGWTVPDFSVMMVAVDLGPRQIGRIDCL</sequence>
<name>A0A8X6RPN7_TRICX</name>
<reference evidence="1" key="1">
    <citation type="submission" date="2020-08" db="EMBL/GenBank/DDBJ databases">
        <title>Multicomponent nature underlies the extraordinary mechanical properties of spider dragline silk.</title>
        <authorList>
            <person name="Kono N."/>
            <person name="Nakamura H."/>
            <person name="Mori M."/>
            <person name="Yoshida Y."/>
            <person name="Ohtoshi R."/>
            <person name="Malay A.D."/>
            <person name="Moran D.A.P."/>
            <person name="Tomita M."/>
            <person name="Numata K."/>
            <person name="Arakawa K."/>
        </authorList>
    </citation>
    <scope>NUCLEOTIDE SEQUENCE</scope>
</reference>
<dbReference type="AlphaFoldDB" id="A0A8X6RPN7"/>
<protein>
    <submittedName>
        <fullName evidence="1">Uncharacterized protein</fullName>
    </submittedName>
</protein>
<dbReference type="Proteomes" id="UP000887159">
    <property type="component" value="Unassembled WGS sequence"/>
</dbReference>
<dbReference type="EMBL" id="BMAU01021177">
    <property type="protein sequence ID" value="GFX94185.1"/>
    <property type="molecule type" value="Genomic_DNA"/>
</dbReference>
<organism evidence="1 2">
    <name type="scientific">Trichonephila clavipes</name>
    <name type="common">Golden silk orbweaver</name>
    <name type="synonym">Nephila clavipes</name>
    <dbReference type="NCBI Taxonomy" id="2585209"/>
    <lineage>
        <taxon>Eukaryota</taxon>
        <taxon>Metazoa</taxon>
        <taxon>Ecdysozoa</taxon>
        <taxon>Arthropoda</taxon>
        <taxon>Chelicerata</taxon>
        <taxon>Arachnida</taxon>
        <taxon>Araneae</taxon>
        <taxon>Araneomorphae</taxon>
        <taxon>Entelegynae</taxon>
        <taxon>Araneoidea</taxon>
        <taxon>Nephilidae</taxon>
        <taxon>Trichonephila</taxon>
    </lineage>
</organism>
<evidence type="ECO:0000313" key="1">
    <source>
        <dbReference type="EMBL" id="GFX94185.1"/>
    </source>
</evidence>
<evidence type="ECO:0000313" key="2">
    <source>
        <dbReference type="Proteomes" id="UP000887159"/>
    </source>
</evidence>
<accession>A0A8X6RPN7</accession>
<proteinExistence type="predicted"/>